<sequence>MLLSCRSAICLLIPLERCRRRLREAADCDGVPAGCLGPRWPVRPSVAGPGLARGARGPRHRLWLRLPEPGWGVAPYSLYCLDPVTGGWGPDGGLYCQLGRHPVVQLPRAWSAAASDRELPQEHKPVLVWGPGPPIAPHVGLDPGVAVGALRPWWDAPRDSWGNDNRKKLTIRRCEEPLQKANYRLCRATGNTETQNRILNTH</sequence>
<dbReference type="EMBL" id="JANPWB010000010">
    <property type="protein sequence ID" value="KAJ1142476.1"/>
    <property type="molecule type" value="Genomic_DNA"/>
</dbReference>
<dbReference type="Proteomes" id="UP001066276">
    <property type="component" value="Chromosome 6"/>
</dbReference>
<dbReference type="AlphaFoldDB" id="A0AAV7QPM6"/>
<comment type="caution">
    <text evidence="1">The sequence shown here is derived from an EMBL/GenBank/DDBJ whole genome shotgun (WGS) entry which is preliminary data.</text>
</comment>
<accession>A0AAV7QPM6</accession>
<name>A0AAV7QPM6_PLEWA</name>
<organism evidence="1 2">
    <name type="scientific">Pleurodeles waltl</name>
    <name type="common">Iberian ribbed newt</name>
    <dbReference type="NCBI Taxonomy" id="8319"/>
    <lineage>
        <taxon>Eukaryota</taxon>
        <taxon>Metazoa</taxon>
        <taxon>Chordata</taxon>
        <taxon>Craniata</taxon>
        <taxon>Vertebrata</taxon>
        <taxon>Euteleostomi</taxon>
        <taxon>Amphibia</taxon>
        <taxon>Batrachia</taxon>
        <taxon>Caudata</taxon>
        <taxon>Salamandroidea</taxon>
        <taxon>Salamandridae</taxon>
        <taxon>Pleurodelinae</taxon>
        <taxon>Pleurodeles</taxon>
    </lineage>
</organism>
<proteinExistence type="predicted"/>
<evidence type="ECO:0000313" key="1">
    <source>
        <dbReference type="EMBL" id="KAJ1142476.1"/>
    </source>
</evidence>
<keyword evidence="2" id="KW-1185">Reference proteome</keyword>
<gene>
    <name evidence="1" type="ORF">NDU88_008790</name>
</gene>
<evidence type="ECO:0000313" key="2">
    <source>
        <dbReference type="Proteomes" id="UP001066276"/>
    </source>
</evidence>
<reference evidence="1" key="1">
    <citation type="journal article" date="2022" name="bioRxiv">
        <title>Sequencing and chromosome-scale assembly of the giantPleurodeles waltlgenome.</title>
        <authorList>
            <person name="Brown T."/>
            <person name="Elewa A."/>
            <person name="Iarovenko S."/>
            <person name="Subramanian E."/>
            <person name="Araus A.J."/>
            <person name="Petzold A."/>
            <person name="Susuki M."/>
            <person name="Suzuki K.-i.T."/>
            <person name="Hayashi T."/>
            <person name="Toyoda A."/>
            <person name="Oliveira C."/>
            <person name="Osipova E."/>
            <person name="Leigh N.D."/>
            <person name="Simon A."/>
            <person name="Yun M.H."/>
        </authorList>
    </citation>
    <scope>NUCLEOTIDE SEQUENCE</scope>
    <source>
        <strain evidence="1">20211129_DDA</strain>
        <tissue evidence="1">Liver</tissue>
    </source>
</reference>
<protein>
    <submittedName>
        <fullName evidence="1">Uncharacterized protein</fullName>
    </submittedName>
</protein>